<name>A0A8J3APH1_9BURK</name>
<dbReference type="Pfam" id="PF03328">
    <property type="entry name" value="HpcH_HpaI"/>
    <property type="match status" value="1"/>
</dbReference>
<dbReference type="InterPro" id="IPR040442">
    <property type="entry name" value="Pyrv_kinase-like_dom_sf"/>
</dbReference>
<dbReference type="PANTHER" id="PTHR11105:SF0">
    <property type="entry name" value="CITRAMALYL-COA LYASE, MITOCHONDRIAL"/>
    <property type="match status" value="1"/>
</dbReference>
<accession>A0A8J3APH1</accession>
<protein>
    <submittedName>
        <fullName evidence="3">Lyase</fullName>
    </submittedName>
</protein>
<dbReference type="InterPro" id="IPR005000">
    <property type="entry name" value="Aldolase/citrate-lyase_domain"/>
</dbReference>
<dbReference type="PANTHER" id="PTHR11105">
    <property type="entry name" value="CITRATE LYASE SUBUNIT BETA-RELATED"/>
    <property type="match status" value="1"/>
</dbReference>
<feature type="domain" description="HpcH/HpaI aldolase/citrate lyase" evidence="2">
    <location>
        <begin position="73"/>
        <end position="277"/>
    </location>
</feature>
<comment type="caution">
    <text evidence="3">The sequence shown here is derived from an EMBL/GenBank/DDBJ whole genome shotgun (WGS) entry which is preliminary data.</text>
</comment>
<evidence type="ECO:0000256" key="1">
    <source>
        <dbReference type="ARBA" id="ARBA00022723"/>
    </source>
</evidence>
<evidence type="ECO:0000313" key="3">
    <source>
        <dbReference type="EMBL" id="GGI17384.1"/>
    </source>
</evidence>
<dbReference type="GO" id="GO:0047777">
    <property type="term" value="F:(S)-citramalyl-CoA lyase activity"/>
    <property type="evidence" value="ECO:0007669"/>
    <property type="project" value="TreeGrafter"/>
</dbReference>
<organism evidence="3 4">
    <name type="scientific">Oxalicibacterium faecigallinarum</name>
    <dbReference type="NCBI Taxonomy" id="573741"/>
    <lineage>
        <taxon>Bacteria</taxon>
        <taxon>Pseudomonadati</taxon>
        <taxon>Pseudomonadota</taxon>
        <taxon>Betaproteobacteria</taxon>
        <taxon>Burkholderiales</taxon>
        <taxon>Oxalobacteraceae</taxon>
        <taxon>Oxalicibacterium</taxon>
    </lineage>
</organism>
<evidence type="ECO:0000313" key="4">
    <source>
        <dbReference type="Proteomes" id="UP000642180"/>
    </source>
</evidence>
<proteinExistence type="predicted"/>
<reference evidence="4" key="1">
    <citation type="journal article" date="2019" name="Int. J. Syst. Evol. Microbiol.">
        <title>The Global Catalogue of Microorganisms (GCM) 10K type strain sequencing project: providing services to taxonomists for standard genome sequencing and annotation.</title>
        <authorList>
            <consortium name="The Broad Institute Genomics Platform"/>
            <consortium name="The Broad Institute Genome Sequencing Center for Infectious Disease"/>
            <person name="Wu L."/>
            <person name="Ma J."/>
        </authorList>
    </citation>
    <scope>NUCLEOTIDE SEQUENCE [LARGE SCALE GENOMIC DNA]</scope>
    <source>
        <strain evidence="4">CCM 2767</strain>
    </source>
</reference>
<dbReference type="GO" id="GO:0046872">
    <property type="term" value="F:metal ion binding"/>
    <property type="evidence" value="ECO:0007669"/>
    <property type="project" value="UniProtKB-KW"/>
</dbReference>
<dbReference type="InterPro" id="IPR015813">
    <property type="entry name" value="Pyrv/PenolPyrv_kinase-like_dom"/>
</dbReference>
<dbReference type="InterPro" id="IPR040186">
    <property type="entry name" value="Citramalyl-CoA_lyase"/>
</dbReference>
<sequence>MKYFKTDGSAIRLFVQPAPKQANPTHMHPSEVLFQGSCPPVSIPVCDHYAGSEKLMRKSLALQQELGPVFDITFDCEDGAAHGNEEQHAHLLGHMLASEENRFNRIGTRVHDVASPLFEQDIKIILGHAAKKLAYVVIPKVSSADDVDDAIAVVNRHAEHNGRQNLPVHVLIETHGALADVHAIAALPQVECLSFGIMDFVSAHYGAIPGDAMRSPAQFTHPLVTRAKLEISAACHAHGKTPSHSVTTEIRDLGVVTSDAQLASRQFGYTRMWSIHPGQIRPIVQTLAPQLDEVNEAAAILSQAQAVQWGPIQHNGTLHDRASYRYYWTIVQKARASGIPLPASIQTMI</sequence>
<dbReference type="GO" id="GO:0106064">
    <property type="term" value="P:regulation of cobalamin metabolic process"/>
    <property type="evidence" value="ECO:0007669"/>
    <property type="project" value="TreeGrafter"/>
</dbReference>
<keyword evidence="3" id="KW-0456">Lyase</keyword>
<dbReference type="Gene3D" id="6.10.140.960">
    <property type="match status" value="1"/>
</dbReference>
<keyword evidence="4" id="KW-1185">Reference proteome</keyword>
<keyword evidence="1" id="KW-0479">Metal-binding</keyword>
<evidence type="ECO:0000259" key="2">
    <source>
        <dbReference type="Pfam" id="PF03328"/>
    </source>
</evidence>
<dbReference type="Gene3D" id="3.20.20.60">
    <property type="entry name" value="Phosphoenolpyruvate-binding domains"/>
    <property type="match status" value="1"/>
</dbReference>
<dbReference type="SUPFAM" id="SSF51621">
    <property type="entry name" value="Phosphoenolpyruvate/pyruvate domain"/>
    <property type="match status" value="1"/>
</dbReference>
<dbReference type="Proteomes" id="UP000642180">
    <property type="component" value="Unassembled WGS sequence"/>
</dbReference>
<dbReference type="EMBL" id="BMDI01000001">
    <property type="protein sequence ID" value="GGI17384.1"/>
    <property type="molecule type" value="Genomic_DNA"/>
</dbReference>
<dbReference type="AlphaFoldDB" id="A0A8J3APH1"/>
<gene>
    <name evidence="3" type="ORF">GCM10008066_08710</name>
</gene>